<gene>
    <name evidence="3" type="ORF">TVY486_1004820</name>
</gene>
<dbReference type="EMBL" id="HE573026">
    <property type="protein sequence ID" value="CCC51431.1"/>
    <property type="molecule type" value="Genomic_DNA"/>
</dbReference>
<evidence type="ECO:0000313" key="3">
    <source>
        <dbReference type="EMBL" id="CCC51431.1"/>
    </source>
</evidence>
<dbReference type="VEuPathDB" id="TriTrypDB:TvY486_1004820"/>
<evidence type="ECO:0000256" key="1">
    <source>
        <dbReference type="PROSITE-ProRule" id="PRU00781"/>
    </source>
</evidence>
<dbReference type="PANTHER" id="PTHR23086:SF144">
    <property type="entry name" value="5-KINASE, PUTATIVE-RELATED"/>
    <property type="match status" value="1"/>
</dbReference>
<reference evidence="3" key="1">
    <citation type="journal article" date="2012" name="Proc. Natl. Acad. Sci. U.S.A.">
        <title>Antigenic diversity is generated by distinct evolutionary mechanisms in African trypanosome species.</title>
        <authorList>
            <person name="Jackson A.P."/>
            <person name="Berry A."/>
            <person name="Aslett M."/>
            <person name="Allison H.C."/>
            <person name="Burton P."/>
            <person name="Vavrova-Anderson J."/>
            <person name="Brown R."/>
            <person name="Browne H."/>
            <person name="Corton N."/>
            <person name="Hauser H."/>
            <person name="Gamble J."/>
            <person name="Gilderthorp R."/>
            <person name="Marcello L."/>
            <person name="McQuillan J."/>
            <person name="Otto T.D."/>
            <person name="Quail M.A."/>
            <person name="Sanders M.J."/>
            <person name="van Tonder A."/>
            <person name="Ginger M.L."/>
            <person name="Field M.C."/>
            <person name="Barry J.D."/>
            <person name="Hertz-Fowler C."/>
            <person name="Berriman M."/>
        </authorList>
    </citation>
    <scope>NUCLEOTIDE SEQUENCE</scope>
    <source>
        <strain evidence="3">Y486</strain>
    </source>
</reference>
<dbReference type="AlphaFoldDB" id="G0U6C7"/>
<dbReference type="OMA" id="HEKWDIK"/>
<dbReference type="PANTHER" id="PTHR23086">
    <property type="entry name" value="PHOSPHATIDYLINOSITOL-4-PHOSPHATE 5-KINASE"/>
    <property type="match status" value="1"/>
</dbReference>
<accession>G0U6C7</accession>
<dbReference type="Gene3D" id="3.30.810.10">
    <property type="entry name" value="2-Layer Sandwich"/>
    <property type="match status" value="1"/>
</dbReference>
<dbReference type="SUPFAM" id="SSF56104">
    <property type="entry name" value="SAICAR synthase-like"/>
    <property type="match status" value="1"/>
</dbReference>
<dbReference type="Gene3D" id="3.30.800.10">
    <property type="entry name" value="Phosphatidylinositol Phosphate Kinase II Beta"/>
    <property type="match status" value="1"/>
</dbReference>
<dbReference type="GO" id="GO:0005886">
    <property type="term" value="C:plasma membrane"/>
    <property type="evidence" value="ECO:0007669"/>
    <property type="project" value="TreeGrafter"/>
</dbReference>
<dbReference type="GO" id="GO:0005524">
    <property type="term" value="F:ATP binding"/>
    <property type="evidence" value="ECO:0007669"/>
    <property type="project" value="UniProtKB-UniRule"/>
</dbReference>
<keyword evidence="1" id="KW-0808">Transferase</keyword>
<dbReference type="GO" id="GO:0046854">
    <property type="term" value="P:phosphatidylinositol phosphate biosynthetic process"/>
    <property type="evidence" value="ECO:0007669"/>
    <property type="project" value="TreeGrafter"/>
</dbReference>
<dbReference type="InterPro" id="IPR023610">
    <property type="entry name" value="PInositol-4/5-P-5/4-kinase"/>
</dbReference>
<feature type="domain" description="PIPK" evidence="2">
    <location>
        <begin position="18"/>
        <end position="427"/>
    </location>
</feature>
<sequence length="440" mass="50405">MGACQSVYGAATSGQGLTGRQVAEALKATAVHELRSHQSEQQGLSKGFGDNPPLRLEELDAKYTETRVLEIEVPNSQGEAEKVIIKEYAPEVFRFLRYLDGLDDEDFAEEWTLPKERLELELGDGRSMALFLKSKSMNMMCKTIADGEVQVLLGLLQQYTKYVSVNPNTLLMRFSTLLHIRAGTESGFVLCFDDVFAPCRTLNEKWDLKGRKPKPGKYVHFPKLLRQPHEPHPYTIDTPREVIELSNRASPLGAEEVLVEARDKFKLATGKDKDLTRLFWLEKEQRCKLVQTLMQDYQFLRTAGMMDYSLLIGVTYNEAKVSRSGKHIRSMRKAYPLGSKSEVSAAEIRPKLRLQNYRSQHEFAKGIASLYDQETYYIGIIDMLTQYTLKKKMANFLKSFLWKSETLSTVPPRTYHDRIARYTLIVFPDVDITERPRPPR</sequence>
<keyword evidence="1" id="KW-0547">Nucleotide-binding</keyword>
<dbReference type="GO" id="GO:0016308">
    <property type="term" value="F:1-phosphatidylinositol-4-phosphate 5-kinase activity"/>
    <property type="evidence" value="ECO:0007669"/>
    <property type="project" value="TreeGrafter"/>
</dbReference>
<dbReference type="PROSITE" id="PS51455">
    <property type="entry name" value="PIPK"/>
    <property type="match status" value="1"/>
</dbReference>
<evidence type="ECO:0000259" key="2">
    <source>
        <dbReference type="PROSITE" id="PS51455"/>
    </source>
</evidence>
<dbReference type="InterPro" id="IPR027483">
    <property type="entry name" value="PInositol-4-P-4/5-kinase_C_sf"/>
</dbReference>
<dbReference type="Pfam" id="PF01504">
    <property type="entry name" value="PIP5K"/>
    <property type="match status" value="1"/>
</dbReference>
<organism evidence="3">
    <name type="scientific">Trypanosoma vivax (strain Y486)</name>
    <dbReference type="NCBI Taxonomy" id="1055687"/>
    <lineage>
        <taxon>Eukaryota</taxon>
        <taxon>Discoba</taxon>
        <taxon>Euglenozoa</taxon>
        <taxon>Kinetoplastea</taxon>
        <taxon>Metakinetoplastina</taxon>
        <taxon>Trypanosomatida</taxon>
        <taxon>Trypanosomatidae</taxon>
        <taxon>Trypanosoma</taxon>
        <taxon>Duttonella</taxon>
    </lineage>
</organism>
<dbReference type="SMART" id="SM00330">
    <property type="entry name" value="PIPKc"/>
    <property type="match status" value="1"/>
</dbReference>
<name>G0U6C7_TRYVY</name>
<protein>
    <submittedName>
        <fullName evidence="3">Putative phosphatidylinositol-4-phosphate 5-kinase-like protein</fullName>
    </submittedName>
</protein>
<dbReference type="CDD" id="cd00139">
    <property type="entry name" value="PIPKc"/>
    <property type="match status" value="1"/>
</dbReference>
<dbReference type="InterPro" id="IPR002498">
    <property type="entry name" value="PInositol-4-P-4/5-kinase_core"/>
</dbReference>
<keyword evidence="1 3" id="KW-0418">Kinase</keyword>
<proteinExistence type="predicted"/>
<keyword evidence="1" id="KW-0067">ATP-binding</keyword>
<dbReference type="InterPro" id="IPR027484">
    <property type="entry name" value="PInositol-4-P-5-kinase_N"/>
</dbReference>